<dbReference type="NCBIfam" id="NF003626">
    <property type="entry name" value="PRK05265.1-4"/>
    <property type="match status" value="1"/>
</dbReference>
<evidence type="ECO:0000256" key="4">
    <source>
        <dbReference type="HAMAP-Rule" id="MF_00279"/>
    </source>
</evidence>
<dbReference type="PANTHER" id="PTHR30456:SF0">
    <property type="entry name" value="PYRIDOXINE 5'-PHOSPHATE SYNTHASE"/>
    <property type="match status" value="1"/>
</dbReference>
<feature type="active site" description="Proton acceptor" evidence="4">
    <location>
        <position position="43"/>
    </location>
</feature>
<comment type="subcellular location">
    <subcellularLocation>
        <location evidence="4">Cytoplasm</location>
    </subcellularLocation>
</comment>
<evidence type="ECO:0000256" key="5">
    <source>
        <dbReference type="NCBIfam" id="TIGR00559"/>
    </source>
</evidence>
<feature type="binding site" evidence="4">
    <location>
        <position position="7"/>
    </location>
    <ligand>
        <name>3-amino-2-oxopropyl phosphate</name>
        <dbReference type="ChEBI" id="CHEBI:57279"/>
    </ligand>
</feature>
<dbReference type="CDD" id="cd00003">
    <property type="entry name" value="PNPsynthase"/>
    <property type="match status" value="1"/>
</dbReference>
<comment type="caution">
    <text evidence="6">The sequence shown here is derived from an EMBL/GenBank/DDBJ whole genome shotgun (WGS) entry which is preliminary data.</text>
</comment>
<dbReference type="InterPro" id="IPR004569">
    <property type="entry name" value="PyrdxlP_synth_PdxJ"/>
</dbReference>
<proteinExistence type="inferred from homology"/>
<gene>
    <name evidence="4" type="primary">pdxJ</name>
    <name evidence="6" type="ORF">H8K47_02835</name>
</gene>
<sequence>MTLLSININKIALLRNSRGRNYPDVDAFSARFLELGVAGITLHPRQDQRHARYSDVDSLGRLCQQRGAELNVEGYPAQEFMDVVLRHRPAQCTLVPDAPDQLTSDHGWDMQRDAALLAPVLAQLKVAGIRSSLFVDAGISDADLALARQLGADRVELYTEPYAETYGSAENDAIWAQFADTAKRAQQAGLGVNAGHDLNLQNLGRFLQIPGILEVSIGHAVIVESLEQGMDSVTRQYLAIVQTAQAAA</sequence>
<reference evidence="6" key="1">
    <citation type="submission" date="2020-08" db="EMBL/GenBank/DDBJ databases">
        <title>Novel species isolated from subtropical streams in China.</title>
        <authorList>
            <person name="Lu H."/>
        </authorList>
    </citation>
    <scope>NUCLEOTIDE SEQUENCE</scope>
    <source>
        <strain evidence="6">CY7W</strain>
    </source>
</reference>
<organism evidence="6 7">
    <name type="scientific">Undibacterium rugosum</name>
    <dbReference type="NCBI Taxonomy" id="2762291"/>
    <lineage>
        <taxon>Bacteria</taxon>
        <taxon>Pseudomonadati</taxon>
        <taxon>Pseudomonadota</taxon>
        <taxon>Betaproteobacteria</taxon>
        <taxon>Burkholderiales</taxon>
        <taxon>Oxalobacteraceae</taxon>
        <taxon>Undibacterium</taxon>
    </lineage>
</organism>
<feature type="binding site" evidence="4">
    <location>
        <position position="45"/>
    </location>
    <ligand>
        <name>1-deoxy-D-xylulose 5-phosphate</name>
        <dbReference type="ChEBI" id="CHEBI:57792"/>
    </ligand>
</feature>
<comment type="catalytic activity">
    <reaction evidence="4">
        <text>3-amino-2-oxopropyl phosphate + 1-deoxy-D-xylulose 5-phosphate = pyridoxine 5'-phosphate + phosphate + 2 H2O + H(+)</text>
        <dbReference type="Rhea" id="RHEA:15265"/>
        <dbReference type="ChEBI" id="CHEBI:15377"/>
        <dbReference type="ChEBI" id="CHEBI:15378"/>
        <dbReference type="ChEBI" id="CHEBI:43474"/>
        <dbReference type="ChEBI" id="CHEBI:57279"/>
        <dbReference type="ChEBI" id="CHEBI:57792"/>
        <dbReference type="ChEBI" id="CHEBI:58589"/>
        <dbReference type="EC" id="2.6.99.2"/>
    </reaction>
</comment>
<dbReference type="AlphaFoldDB" id="A0A923HY37"/>
<name>A0A923HY37_9BURK</name>
<comment type="caution">
    <text evidence="4">Lacks conserved residue(s) required for the propagation of feature annotation.</text>
</comment>
<feature type="binding site" evidence="4">
    <location>
        <position position="197"/>
    </location>
    <ligand>
        <name>3-amino-2-oxopropyl phosphate</name>
        <dbReference type="ChEBI" id="CHEBI:57279"/>
    </ligand>
</feature>
<protein>
    <recommendedName>
        <fullName evidence="4 5">Pyridoxine 5'-phosphate synthase</fullName>
        <shortName evidence="4">PNP synthase</shortName>
        <ecNumber evidence="4 5">2.6.99.2</ecNumber>
    </recommendedName>
</protein>
<evidence type="ECO:0000256" key="3">
    <source>
        <dbReference type="ARBA" id="ARBA00023096"/>
    </source>
</evidence>
<comment type="pathway">
    <text evidence="4">Cofactor biosynthesis; pyridoxine 5'-phosphate biosynthesis; pyridoxine 5'-phosphate from D-erythrose 4-phosphate: step 5/5.</text>
</comment>
<evidence type="ECO:0000256" key="2">
    <source>
        <dbReference type="ARBA" id="ARBA00022679"/>
    </source>
</evidence>
<dbReference type="InterPro" id="IPR036130">
    <property type="entry name" value="Pyridoxine-5'_phos_synth"/>
</dbReference>
<dbReference type="GO" id="GO:0033856">
    <property type="term" value="F:pyridoxine 5'-phosphate synthase activity"/>
    <property type="evidence" value="ECO:0007669"/>
    <property type="project" value="UniProtKB-UniRule"/>
</dbReference>
<dbReference type="SUPFAM" id="SSF63892">
    <property type="entry name" value="Pyridoxine 5'-phosphate synthase"/>
    <property type="match status" value="1"/>
</dbReference>
<feature type="binding site" evidence="4">
    <location>
        <position position="18"/>
    </location>
    <ligand>
        <name>3-amino-2-oxopropyl phosphate</name>
        <dbReference type="ChEBI" id="CHEBI:57279"/>
    </ligand>
</feature>
<accession>A0A923HY37</accession>
<dbReference type="PANTHER" id="PTHR30456">
    <property type="entry name" value="PYRIDOXINE 5'-PHOSPHATE SYNTHASE"/>
    <property type="match status" value="1"/>
</dbReference>
<dbReference type="Gene3D" id="3.20.20.70">
    <property type="entry name" value="Aldolase class I"/>
    <property type="match status" value="1"/>
</dbReference>
<dbReference type="GO" id="GO:0005829">
    <property type="term" value="C:cytosol"/>
    <property type="evidence" value="ECO:0007669"/>
    <property type="project" value="TreeGrafter"/>
</dbReference>
<dbReference type="NCBIfam" id="TIGR00559">
    <property type="entry name" value="pdxJ"/>
    <property type="match status" value="1"/>
</dbReference>
<dbReference type="InterPro" id="IPR013785">
    <property type="entry name" value="Aldolase_TIM"/>
</dbReference>
<dbReference type="HAMAP" id="MF_00279">
    <property type="entry name" value="PdxJ"/>
    <property type="match status" value="1"/>
</dbReference>
<feature type="binding site" evidence="4">
    <location>
        <position position="103"/>
    </location>
    <ligand>
        <name>1-deoxy-D-xylulose 5-phosphate</name>
        <dbReference type="ChEBI" id="CHEBI:57792"/>
    </ligand>
</feature>
<evidence type="ECO:0000313" key="6">
    <source>
        <dbReference type="EMBL" id="MBC3934289.1"/>
    </source>
</evidence>
<feature type="active site" description="Proton donor" evidence="4">
    <location>
        <position position="196"/>
    </location>
</feature>
<comment type="similarity">
    <text evidence="4">Belongs to the PNP synthase family.</text>
</comment>
<dbReference type="EC" id="2.6.99.2" evidence="4 5"/>
<feature type="binding site" evidence="4">
    <location>
        <position position="50"/>
    </location>
    <ligand>
        <name>1-deoxy-D-xylulose 5-phosphate</name>
        <dbReference type="ChEBI" id="CHEBI:57792"/>
    </ligand>
</feature>
<feature type="active site" description="Proton acceptor" evidence="4">
    <location>
        <position position="73"/>
    </location>
</feature>
<comment type="subunit">
    <text evidence="4">Homooctamer; tetramer of dimers.</text>
</comment>
<keyword evidence="7" id="KW-1185">Reference proteome</keyword>
<feature type="site" description="Transition state stabilizer" evidence="4">
    <location>
        <position position="156"/>
    </location>
</feature>
<keyword evidence="1 4" id="KW-0963">Cytoplasm</keyword>
<dbReference type="Pfam" id="PF03740">
    <property type="entry name" value="PdxJ"/>
    <property type="match status" value="1"/>
</dbReference>
<evidence type="ECO:0000313" key="7">
    <source>
        <dbReference type="Proteomes" id="UP000612361"/>
    </source>
</evidence>
<evidence type="ECO:0000256" key="1">
    <source>
        <dbReference type="ARBA" id="ARBA00022490"/>
    </source>
</evidence>
<dbReference type="GO" id="GO:0008615">
    <property type="term" value="P:pyridoxine biosynthetic process"/>
    <property type="evidence" value="ECO:0007669"/>
    <property type="project" value="UniProtKB-UniRule"/>
</dbReference>
<feature type="binding site" evidence="4">
    <location>
        <begin position="218"/>
        <end position="219"/>
    </location>
    <ligand>
        <name>3-amino-2-oxopropyl phosphate</name>
        <dbReference type="ChEBI" id="CHEBI:57279"/>
    </ligand>
</feature>
<keyword evidence="2 4" id="KW-0808">Transferase</keyword>
<dbReference type="RefSeq" id="WP_186879910.1">
    <property type="nucleotide sequence ID" value="NZ_JACOGG010000002.1"/>
</dbReference>
<keyword evidence="3 4" id="KW-0664">Pyridoxine biosynthesis</keyword>
<comment type="function">
    <text evidence="4">Catalyzes the complicated ring closure reaction between the two acyclic compounds 1-deoxy-D-xylulose-5-phosphate (DXP) and 3-amino-2-oxopropyl phosphate (1-amino-acetone-3-phosphate or AAP) to form pyridoxine 5'-phosphate (PNP) and inorganic phosphate.</text>
</comment>
<dbReference type="EMBL" id="JACOGG010000002">
    <property type="protein sequence ID" value="MBC3934289.1"/>
    <property type="molecule type" value="Genomic_DNA"/>
</dbReference>
<dbReference type="Proteomes" id="UP000612361">
    <property type="component" value="Unassembled WGS sequence"/>
</dbReference>